<accession>A0A0L0BTV9</accession>
<dbReference type="Proteomes" id="UP000037069">
    <property type="component" value="Unassembled WGS sequence"/>
</dbReference>
<evidence type="ECO:0000313" key="1">
    <source>
        <dbReference type="EMBL" id="KNC23413.1"/>
    </source>
</evidence>
<name>A0A0L0BTV9_LUCCU</name>
<comment type="caution">
    <text evidence="1">The sequence shown here is derived from an EMBL/GenBank/DDBJ whole genome shotgun (WGS) entry which is preliminary data.</text>
</comment>
<dbReference type="AlphaFoldDB" id="A0A0L0BTV9"/>
<keyword evidence="2" id="KW-1185">Reference proteome</keyword>
<proteinExistence type="predicted"/>
<protein>
    <submittedName>
        <fullName evidence="1">Uncharacterized protein</fullName>
    </submittedName>
</protein>
<evidence type="ECO:0000313" key="2">
    <source>
        <dbReference type="Proteomes" id="UP000037069"/>
    </source>
</evidence>
<reference evidence="1 2" key="1">
    <citation type="journal article" date="2015" name="Nat. Commun.">
        <title>Lucilia cuprina genome unlocks parasitic fly biology to underpin future interventions.</title>
        <authorList>
            <person name="Anstead C.A."/>
            <person name="Korhonen P.K."/>
            <person name="Young N.D."/>
            <person name="Hall R.S."/>
            <person name="Jex A.R."/>
            <person name="Murali S.C."/>
            <person name="Hughes D.S."/>
            <person name="Lee S.F."/>
            <person name="Perry T."/>
            <person name="Stroehlein A.J."/>
            <person name="Ansell B.R."/>
            <person name="Breugelmans B."/>
            <person name="Hofmann A."/>
            <person name="Qu J."/>
            <person name="Dugan S."/>
            <person name="Lee S.L."/>
            <person name="Chao H."/>
            <person name="Dinh H."/>
            <person name="Han Y."/>
            <person name="Doddapaneni H.V."/>
            <person name="Worley K.C."/>
            <person name="Muzny D.M."/>
            <person name="Ioannidis P."/>
            <person name="Waterhouse R.M."/>
            <person name="Zdobnov E.M."/>
            <person name="James P.J."/>
            <person name="Bagnall N.H."/>
            <person name="Kotze A.C."/>
            <person name="Gibbs R.A."/>
            <person name="Richards S."/>
            <person name="Batterham P."/>
            <person name="Gasser R.B."/>
        </authorList>
    </citation>
    <scope>NUCLEOTIDE SEQUENCE [LARGE SCALE GENOMIC DNA]</scope>
    <source>
        <strain evidence="1 2">LS</strain>
        <tissue evidence="1">Full body</tissue>
    </source>
</reference>
<gene>
    <name evidence="1" type="ORF">FF38_13348</name>
</gene>
<dbReference type="EMBL" id="JRES01001351">
    <property type="protein sequence ID" value="KNC23413.1"/>
    <property type="molecule type" value="Genomic_DNA"/>
</dbReference>
<organism evidence="1 2">
    <name type="scientific">Lucilia cuprina</name>
    <name type="common">Green bottle fly</name>
    <name type="synonym">Australian sheep blowfly</name>
    <dbReference type="NCBI Taxonomy" id="7375"/>
    <lineage>
        <taxon>Eukaryota</taxon>
        <taxon>Metazoa</taxon>
        <taxon>Ecdysozoa</taxon>
        <taxon>Arthropoda</taxon>
        <taxon>Hexapoda</taxon>
        <taxon>Insecta</taxon>
        <taxon>Pterygota</taxon>
        <taxon>Neoptera</taxon>
        <taxon>Endopterygota</taxon>
        <taxon>Diptera</taxon>
        <taxon>Brachycera</taxon>
        <taxon>Muscomorpha</taxon>
        <taxon>Oestroidea</taxon>
        <taxon>Calliphoridae</taxon>
        <taxon>Luciliinae</taxon>
        <taxon>Lucilia</taxon>
    </lineage>
</organism>
<sequence>MSSLLFNLLRFLFCSYTYMKEINIVVLIYAFQDIRETQKALATVALSCTKLGVVMFEKLVGIMFFRINIPIPWGANIPIVGFKVVKLLFKIAISSAEKIELYSGRIEAVSVLSTSVMLKLTPCSLLEPSNTLRGEAIKVVNGVKGIVVNVFLIITKSSAYAIKSSSLCNEIIWVQFPNPPTDPKLCASRSYQML</sequence>